<feature type="domain" description="ABC transporter" evidence="7">
    <location>
        <begin position="32"/>
        <end position="261"/>
    </location>
</feature>
<accession>A0A1H1SKG4</accession>
<evidence type="ECO:0000256" key="4">
    <source>
        <dbReference type="ARBA" id="ARBA00022840"/>
    </source>
</evidence>
<evidence type="ECO:0000256" key="5">
    <source>
        <dbReference type="ARBA" id="ARBA00024722"/>
    </source>
</evidence>
<dbReference type="InterPro" id="IPR027417">
    <property type="entry name" value="P-loop_NTPase"/>
</dbReference>
<dbReference type="GO" id="GO:0016887">
    <property type="term" value="F:ATP hydrolysis activity"/>
    <property type="evidence" value="ECO:0007669"/>
    <property type="project" value="InterPro"/>
</dbReference>
<dbReference type="PANTHER" id="PTHR42788:SF13">
    <property type="entry name" value="ALIPHATIC SULFONATES IMPORT ATP-BINDING PROTEIN SSUB"/>
    <property type="match status" value="1"/>
</dbReference>
<keyword evidence="9" id="KW-1185">Reference proteome</keyword>
<evidence type="ECO:0000313" key="8">
    <source>
        <dbReference type="EMBL" id="SDS48497.1"/>
    </source>
</evidence>
<dbReference type="PROSITE" id="PS50893">
    <property type="entry name" value="ABC_TRANSPORTER_2"/>
    <property type="match status" value="1"/>
</dbReference>
<dbReference type="EMBL" id="LT629750">
    <property type="protein sequence ID" value="SDS48497.1"/>
    <property type="molecule type" value="Genomic_DNA"/>
</dbReference>
<evidence type="ECO:0000256" key="6">
    <source>
        <dbReference type="SAM" id="MobiDB-lite"/>
    </source>
</evidence>
<comment type="function">
    <text evidence="5">Involved in beta-(1--&gt;2)glucan export. Transmembrane domains (TMD) form a pore in the inner membrane and the ATP-binding domain (NBD) is responsible for energy generation.</text>
</comment>
<evidence type="ECO:0000256" key="1">
    <source>
        <dbReference type="ARBA" id="ARBA00005417"/>
    </source>
</evidence>
<dbReference type="InterPro" id="IPR050166">
    <property type="entry name" value="ABC_transporter_ATP-bind"/>
</dbReference>
<evidence type="ECO:0000313" key="9">
    <source>
        <dbReference type="Proteomes" id="UP000243904"/>
    </source>
</evidence>
<dbReference type="InterPro" id="IPR003439">
    <property type="entry name" value="ABC_transporter-like_ATP-bd"/>
</dbReference>
<dbReference type="Pfam" id="PF00005">
    <property type="entry name" value="ABC_tran"/>
    <property type="match status" value="1"/>
</dbReference>
<keyword evidence="4 8" id="KW-0067">ATP-binding</keyword>
<sequence>MNTASAGVSSSSVRGEERGTGDRVPRPNDCSIAFDHVDVEFDGRRIIDDLTLQIASGEFVCIVGPSGSGKTTALRLLAGLIKPSRGTILFRGCPLVESSRDIAVVFQDYSKALLPWRTAAQNISLALEARSIPARERKPVIADLLLKVGLQDHAGKYPAEMSGGMQQRLQIARCLAQKPSVLLMDEPFGALDAMTRQSLQDEILSIVRTSGAAVFFVTHDLEEAIYLGDRIIGLRSNPGRIGTSFAVNLPKPRDQLLTREQPEFLKLRRELFDFIKKAENERDK</sequence>
<dbReference type="SMART" id="SM00382">
    <property type="entry name" value="AAA"/>
    <property type="match status" value="1"/>
</dbReference>
<evidence type="ECO:0000259" key="7">
    <source>
        <dbReference type="PROSITE" id="PS50893"/>
    </source>
</evidence>
<feature type="region of interest" description="Disordered" evidence="6">
    <location>
        <begin position="1"/>
        <end position="27"/>
    </location>
</feature>
<feature type="compositionally biased region" description="Low complexity" evidence="6">
    <location>
        <begin position="1"/>
        <end position="13"/>
    </location>
</feature>
<organism evidence="8 9">
    <name type="scientific">Bradyrhizobium canariense</name>
    <dbReference type="NCBI Taxonomy" id="255045"/>
    <lineage>
        <taxon>Bacteria</taxon>
        <taxon>Pseudomonadati</taxon>
        <taxon>Pseudomonadota</taxon>
        <taxon>Alphaproteobacteria</taxon>
        <taxon>Hyphomicrobiales</taxon>
        <taxon>Nitrobacteraceae</taxon>
        <taxon>Bradyrhizobium</taxon>
    </lineage>
</organism>
<protein>
    <submittedName>
        <fullName evidence="8">NitT/TauT family transport system ATP-binding protein</fullName>
    </submittedName>
</protein>
<comment type="similarity">
    <text evidence="1">Belongs to the ABC transporter superfamily.</text>
</comment>
<proteinExistence type="inferred from homology"/>
<dbReference type="RefSeq" id="WP_146687241.1">
    <property type="nucleotide sequence ID" value="NZ_LT629750.1"/>
</dbReference>
<name>A0A1H1SKG4_9BRAD</name>
<dbReference type="Proteomes" id="UP000243904">
    <property type="component" value="Chromosome I"/>
</dbReference>
<feature type="compositionally biased region" description="Basic and acidic residues" evidence="6">
    <location>
        <begin position="14"/>
        <end position="26"/>
    </location>
</feature>
<keyword evidence="2" id="KW-0813">Transport</keyword>
<keyword evidence="3" id="KW-0547">Nucleotide-binding</keyword>
<dbReference type="InterPro" id="IPR003593">
    <property type="entry name" value="AAA+_ATPase"/>
</dbReference>
<dbReference type="Gene3D" id="3.40.50.300">
    <property type="entry name" value="P-loop containing nucleotide triphosphate hydrolases"/>
    <property type="match status" value="1"/>
</dbReference>
<evidence type="ECO:0000256" key="3">
    <source>
        <dbReference type="ARBA" id="ARBA00022741"/>
    </source>
</evidence>
<dbReference type="SUPFAM" id="SSF52540">
    <property type="entry name" value="P-loop containing nucleoside triphosphate hydrolases"/>
    <property type="match status" value="1"/>
</dbReference>
<evidence type="ECO:0000256" key="2">
    <source>
        <dbReference type="ARBA" id="ARBA00022448"/>
    </source>
</evidence>
<dbReference type="CDD" id="cd03293">
    <property type="entry name" value="ABC_NrtD_SsuB_transporters"/>
    <property type="match status" value="1"/>
</dbReference>
<reference evidence="9" key="1">
    <citation type="submission" date="2016-10" db="EMBL/GenBank/DDBJ databases">
        <authorList>
            <person name="Varghese N."/>
            <person name="Submissions S."/>
        </authorList>
    </citation>
    <scope>NUCLEOTIDE SEQUENCE [LARGE SCALE GENOMIC DNA]</scope>
    <source>
        <strain evidence="9">GAS369</strain>
    </source>
</reference>
<dbReference type="AlphaFoldDB" id="A0A1H1SKG4"/>
<dbReference type="GO" id="GO:0005524">
    <property type="term" value="F:ATP binding"/>
    <property type="evidence" value="ECO:0007669"/>
    <property type="project" value="UniProtKB-KW"/>
</dbReference>
<dbReference type="PROSITE" id="PS00211">
    <property type="entry name" value="ABC_TRANSPORTER_1"/>
    <property type="match status" value="1"/>
</dbReference>
<dbReference type="InterPro" id="IPR017871">
    <property type="entry name" value="ABC_transporter-like_CS"/>
</dbReference>
<gene>
    <name evidence="8" type="ORF">SAMN05444158_2205</name>
</gene>
<dbReference type="PANTHER" id="PTHR42788">
    <property type="entry name" value="TAURINE IMPORT ATP-BINDING PROTEIN-RELATED"/>
    <property type="match status" value="1"/>
</dbReference>